<keyword evidence="3" id="KW-1185">Reference proteome</keyword>
<keyword evidence="1" id="KW-0812">Transmembrane</keyword>
<dbReference type="RefSeq" id="WP_069329355.1">
    <property type="nucleotide sequence ID" value="NZ_MDER01000084.1"/>
</dbReference>
<dbReference type="STRING" id="1886670.PTI45_04019"/>
<dbReference type="AlphaFoldDB" id="A0A1E3KYR5"/>
<evidence type="ECO:0000256" key="1">
    <source>
        <dbReference type="SAM" id="Phobius"/>
    </source>
</evidence>
<sequence>MGLVDNAKEAMFLSITATIFCASVITGYNVFDNTAKMNKVAYSMNNELDKNMHSTLIIEDNDTYTGAEVRQSIFQINEGQIDIVVDGTTFSKNIDPMAVDVSGISLTKKYTPTYVRDSSGKLTLLKFS</sequence>
<dbReference type="Proteomes" id="UP000094578">
    <property type="component" value="Unassembled WGS sequence"/>
</dbReference>
<comment type="caution">
    <text evidence="2">The sequence shown here is derived from an EMBL/GenBank/DDBJ whole genome shotgun (WGS) entry which is preliminary data.</text>
</comment>
<evidence type="ECO:0000313" key="2">
    <source>
        <dbReference type="EMBL" id="ODP26614.1"/>
    </source>
</evidence>
<proteinExistence type="predicted"/>
<organism evidence="2 3">
    <name type="scientific">Paenibacillus nuruki</name>
    <dbReference type="NCBI Taxonomy" id="1886670"/>
    <lineage>
        <taxon>Bacteria</taxon>
        <taxon>Bacillati</taxon>
        <taxon>Bacillota</taxon>
        <taxon>Bacilli</taxon>
        <taxon>Bacillales</taxon>
        <taxon>Paenibacillaceae</taxon>
        <taxon>Paenibacillus</taxon>
    </lineage>
</organism>
<gene>
    <name evidence="2" type="ORF">PTI45_04019</name>
</gene>
<reference evidence="2 3" key="1">
    <citation type="submission" date="2016-08" db="EMBL/GenBank/DDBJ databases">
        <title>Genome sequencing of Paenibacillus sp. TI45-13ar, isolated from Korean traditional nuruk.</title>
        <authorList>
            <person name="Kim S.-J."/>
        </authorList>
    </citation>
    <scope>NUCLEOTIDE SEQUENCE [LARGE SCALE GENOMIC DNA]</scope>
    <source>
        <strain evidence="2 3">TI45-13ar</strain>
    </source>
</reference>
<keyword evidence="1" id="KW-1133">Transmembrane helix</keyword>
<keyword evidence="1" id="KW-0472">Membrane</keyword>
<accession>A0A1E3KYR5</accession>
<dbReference type="EMBL" id="MDER01000084">
    <property type="protein sequence ID" value="ODP26614.1"/>
    <property type="molecule type" value="Genomic_DNA"/>
</dbReference>
<name>A0A1E3KYR5_9BACL</name>
<protein>
    <submittedName>
        <fullName evidence="2">Uncharacterized protein</fullName>
    </submittedName>
</protein>
<feature type="transmembrane region" description="Helical" evidence="1">
    <location>
        <begin position="12"/>
        <end position="31"/>
    </location>
</feature>
<evidence type="ECO:0000313" key="3">
    <source>
        <dbReference type="Proteomes" id="UP000094578"/>
    </source>
</evidence>